<dbReference type="PANTHER" id="PTHR13789">
    <property type="entry name" value="MONOOXYGENASE"/>
    <property type="match status" value="1"/>
</dbReference>
<dbReference type="RefSeq" id="WP_048755796.1">
    <property type="nucleotide sequence ID" value="NZ_CCAZ020000001.1"/>
</dbReference>
<evidence type="ECO:0000313" key="7">
    <source>
        <dbReference type="EMBL" id="CEG07549.1"/>
    </source>
</evidence>
<keyword evidence="8" id="KW-1185">Reference proteome</keyword>
<feature type="domain" description="FAD-binding" evidence="6">
    <location>
        <begin position="8"/>
        <end position="325"/>
    </location>
</feature>
<dbReference type="PRINTS" id="PR00420">
    <property type="entry name" value="RNGMNOXGNASE"/>
</dbReference>
<dbReference type="AlphaFoldDB" id="A0A090MPG4"/>
<dbReference type="EMBL" id="CCAZ020000001">
    <property type="protein sequence ID" value="CEG07549.1"/>
    <property type="molecule type" value="Genomic_DNA"/>
</dbReference>
<protein>
    <submittedName>
        <fullName evidence="7">3-hydroxybenzoate 6-hydroxylase</fullName>
    </submittedName>
</protein>
<proteinExistence type="predicted"/>
<keyword evidence="2" id="KW-0285">Flavoprotein</keyword>
<evidence type="ECO:0000256" key="3">
    <source>
        <dbReference type="ARBA" id="ARBA00022827"/>
    </source>
</evidence>
<comment type="cofactor">
    <cofactor evidence="1">
        <name>FAD</name>
        <dbReference type="ChEBI" id="CHEBI:57692"/>
    </cofactor>
</comment>
<keyword evidence="3" id="KW-0274">FAD</keyword>
<dbReference type="GO" id="GO:0071949">
    <property type="term" value="F:FAD binding"/>
    <property type="evidence" value="ECO:0007669"/>
    <property type="project" value="InterPro"/>
</dbReference>
<dbReference type="InterPro" id="IPR036188">
    <property type="entry name" value="FAD/NAD-bd_sf"/>
</dbReference>
<reference evidence="7 8" key="1">
    <citation type="journal article" date="2014" name="Genome Announc.">
        <title>Genome Sequence of Afipia felis Strain 76713, Isolated in Hospital Water Using an Amoeba Co-Culture Procedure.</title>
        <authorList>
            <person name="Benamar S."/>
            <person name="La Scola B."/>
            <person name="Croce O."/>
        </authorList>
    </citation>
    <scope>NUCLEOTIDE SEQUENCE [LARGE SCALE GENOMIC DNA]</scope>
    <source>
        <strain evidence="7 8">76713</strain>
    </source>
</reference>
<keyword evidence="5" id="KW-0503">Monooxygenase</keyword>
<evidence type="ECO:0000313" key="8">
    <source>
        <dbReference type="Proteomes" id="UP000035762"/>
    </source>
</evidence>
<dbReference type="Proteomes" id="UP000035762">
    <property type="component" value="Unassembled WGS sequence"/>
</dbReference>
<dbReference type="GO" id="GO:0004497">
    <property type="term" value="F:monooxygenase activity"/>
    <property type="evidence" value="ECO:0007669"/>
    <property type="project" value="UniProtKB-KW"/>
</dbReference>
<evidence type="ECO:0000256" key="1">
    <source>
        <dbReference type="ARBA" id="ARBA00001974"/>
    </source>
</evidence>
<gene>
    <name evidence="7" type="primary">mhbM</name>
    <name evidence="7" type="ORF">BN961_00942</name>
</gene>
<dbReference type="InterPro" id="IPR002938">
    <property type="entry name" value="FAD-bd"/>
</dbReference>
<dbReference type="SUPFAM" id="SSF54373">
    <property type="entry name" value="FAD-linked reductases, C-terminal domain"/>
    <property type="match status" value="1"/>
</dbReference>
<evidence type="ECO:0000256" key="5">
    <source>
        <dbReference type="ARBA" id="ARBA00023033"/>
    </source>
</evidence>
<accession>A0A090MPG4</accession>
<dbReference type="OrthoDB" id="4230779at2"/>
<comment type="caution">
    <text evidence="7">The sequence shown here is derived from an EMBL/GenBank/DDBJ whole genome shotgun (WGS) entry which is preliminary data.</text>
</comment>
<dbReference type="PANTHER" id="PTHR13789:SF318">
    <property type="entry name" value="GERANYLGERANYL DIPHOSPHATE REDUCTASE"/>
    <property type="match status" value="1"/>
</dbReference>
<name>A0A090MPG4_AFIFE</name>
<keyword evidence="4" id="KW-0560">Oxidoreductase</keyword>
<organism evidence="7 8">
    <name type="scientific">Afipia felis</name>
    <name type="common">Cat scratch disease bacillus</name>
    <dbReference type="NCBI Taxonomy" id="1035"/>
    <lineage>
        <taxon>Bacteria</taxon>
        <taxon>Pseudomonadati</taxon>
        <taxon>Pseudomonadota</taxon>
        <taxon>Alphaproteobacteria</taxon>
        <taxon>Hyphomicrobiales</taxon>
        <taxon>Nitrobacteraceae</taxon>
        <taxon>Afipia</taxon>
    </lineage>
</organism>
<dbReference type="SUPFAM" id="SSF51905">
    <property type="entry name" value="FAD/NAD(P)-binding domain"/>
    <property type="match status" value="1"/>
</dbReference>
<dbReference type="InterPro" id="IPR050493">
    <property type="entry name" value="FAD-dep_Monooxygenase_BioMet"/>
</dbReference>
<evidence type="ECO:0000256" key="2">
    <source>
        <dbReference type="ARBA" id="ARBA00022630"/>
    </source>
</evidence>
<dbReference type="STRING" id="1035.BN961_00942"/>
<sequence length="393" mass="43239">MAPARTLAIAGAGIGGLTAALALNRIGYRIILFEREAHLTETGAGLQLSPNASRILIDLGLEQRLSAAAVAPDAISIINARSGQETVRIPLGEKIRARHGAPYWLLHRPDLQAALLAQVEATPGIELRLGWQFDDASNDTNGVTVTQRRSMSRRQDHVQALIGADGAWSAVRRQVFPEVRAQFSGRIAWRGMIDATRVPDGFDRRRVQLRMGSDAHLVAYPMAGAGHVNLVAIVNDQWRRPGWNEIGDPTEIVRHFAAWHGGARAMIEAVTNWRKWALFEVPGGAFAKDHIVMLGDAAHAMLPFAAQGAAMAIEDAAVLARCIKAQPDDLPAAFRNYESLRRGRITRVQRTSRRNGQIYHLKGAPRIARDRTMQLLGGARLLARQDWLYGWRA</sequence>
<evidence type="ECO:0000256" key="4">
    <source>
        <dbReference type="ARBA" id="ARBA00023002"/>
    </source>
</evidence>
<evidence type="ECO:0000259" key="6">
    <source>
        <dbReference type="Pfam" id="PF01494"/>
    </source>
</evidence>
<dbReference type="Gene3D" id="3.50.50.60">
    <property type="entry name" value="FAD/NAD(P)-binding domain"/>
    <property type="match status" value="1"/>
</dbReference>
<dbReference type="Pfam" id="PF01494">
    <property type="entry name" value="FAD_binding_3"/>
    <property type="match status" value="1"/>
</dbReference>